<dbReference type="InterPro" id="IPR008971">
    <property type="entry name" value="HSP40/DnaJ_pept-bd"/>
</dbReference>
<dbReference type="InterPro" id="IPR002939">
    <property type="entry name" value="DnaJ_C"/>
</dbReference>
<dbReference type="CDD" id="cd06257">
    <property type="entry name" value="DnaJ"/>
    <property type="match status" value="1"/>
</dbReference>
<dbReference type="GO" id="GO:0005829">
    <property type="term" value="C:cytosol"/>
    <property type="evidence" value="ECO:0007669"/>
    <property type="project" value="TreeGrafter"/>
</dbReference>
<dbReference type="PRINTS" id="PR00625">
    <property type="entry name" value="JDOMAIN"/>
</dbReference>
<dbReference type="InterPro" id="IPR051339">
    <property type="entry name" value="DnaJ_subfamily_B"/>
</dbReference>
<dbReference type="FunFam" id="2.60.260.20:FF:000002">
    <property type="entry name" value="Dnaj homolog subfamily b member"/>
    <property type="match status" value="1"/>
</dbReference>
<dbReference type="Gene3D" id="2.60.260.20">
    <property type="entry name" value="Urease metallochaperone UreE, N-terminal domain"/>
    <property type="match status" value="2"/>
</dbReference>
<evidence type="ECO:0000313" key="3">
    <source>
        <dbReference type="EMBL" id="CAD7230293.1"/>
    </source>
</evidence>
<dbReference type="PANTHER" id="PTHR24078">
    <property type="entry name" value="DNAJ HOMOLOG SUBFAMILY C MEMBER"/>
    <property type="match status" value="1"/>
</dbReference>
<dbReference type="PROSITE" id="PS50076">
    <property type="entry name" value="DNAJ_2"/>
    <property type="match status" value="1"/>
</dbReference>
<dbReference type="InterPro" id="IPR018253">
    <property type="entry name" value="DnaJ_domain_CS"/>
</dbReference>
<keyword evidence="1" id="KW-0143">Chaperone</keyword>
<proteinExistence type="predicted"/>
<dbReference type="PANTHER" id="PTHR24078:SF553">
    <property type="entry name" value="DNAJ HOMOLOG SUBFAMILY B MEMBER 5"/>
    <property type="match status" value="1"/>
</dbReference>
<evidence type="ECO:0000256" key="2">
    <source>
        <dbReference type="SAM" id="MobiDB-lite"/>
    </source>
</evidence>
<dbReference type="GO" id="GO:0051082">
    <property type="term" value="F:unfolded protein binding"/>
    <property type="evidence" value="ECO:0007669"/>
    <property type="project" value="InterPro"/>
</dbReference>
<dbReference type="SUPFAM" id="SSF46565">
    <property type="entry name" value="Chaperone J-domain"/>
    <property type="match status" value="1"/>
</dbReference>
<dbReference type="InterPro" id="IPR001623">
    <property type="entry name" value="DnaJ_domain"/>
</dbReference>
<dbReference type="Pfam" id="PF00226">
    <property type="entry name" value="DnaJ"/>
    <property type="match status" value="1"/>
</dbReference>
<sequence length="353" mass="38458">MGKDYYKILGVAKGASDDDIKKAYRKMALKFHPDKNKEKGAEEKFKEISEAYEVLSDKNKREIFDKYGEEGLKGGVGGGGGASFQGHDPREVFAQFFGTSNPFDSFFVNAGGGHGPTVFSFTGGPGGAEPMDDDDGDPFMGLFGIGGPPRGGRRAKGHHGHHGHGHGHGGGTKEKDPPVEHPLPVSLEDIATGCTKKMKISRKVITPDHKQRLEDKILEVVVKPGWKAGTKVTYEKEGDQIPGRIPADVVFVIQDKPHPTFKRDGSNIEYTTKITLKEALCGTQVTVPTLSGRKVNVDLRKEVVTPQRRHIVPNEGLPFPKEPNRKGDLIVKFDIVFPATISSATKDILKDVL</sequence>
<dbReference type="Pfam" id="PF01556">
    <property type="entry name" value="DnaJ_C"/>
    <property type="match status" value="1"/>
</dbReference>
<dbReference type="FunFam" id="1.10.287.110:FF:000175">
    <property type="entry name" value="GM22099"/>
    <property type="match status" value="1"/>
</dbReference>
<organism evidence="3">
    <name type="scientific">Cyprideis torosa</name>
    <dbReference type="NCBI Taxonomy" id="163714"/>
    <lineage>
        <taxon>Eukaryota</taxon>
        <taxon>Metazoa</taxon>
        <taxon>Ecdysozoa</taxon>
        <taxon>Arthropoda</taxon>
        <taxon>Crustacea</taxon>
        <taxon>Oligostraca</taxon>
        <taxon>Ostracoda</taxon>
        <taxon>Podocopa</taxon>
        <taxon>Podocopida</taxon>
        <taxon>Cytherocopina</taxon>
        <taxon>Cytheroidea</taxon>
        <taxon>Cytherideidae</taxon>
        <taxon>Cyprideis</taxon>
    </lineage>
</organism>
<accession>A0A7R8ZND9</accession>
<dbReference type="EMBL" id="OB662588">
    <property type="protein sequence ID" value="CAD7230293.1"/>
    <property type="molecule type" value="Genomic_DNA"/>
</dbReference>
<dbReference type="SMART" id="SM00271">
    <property type="entry name" value="DnaJ"/>
    <property type="match status" value="1"/>
</dbReference>
<dbReference type="InterPro" id="IPR036869">
    <property type="entry name" value="J_dom_sf"/>
</dbReference>
<dbReference type="PROSITE" id="PS00636">
    <property type="entry name" value="DNAJ_1"/>
    <property type="match status" value="1"/>
</dbReference>
<name>A0A7R8ZND9_9CRUS</name>
<dbReference type="GO" id="GO:0006457">
    <property type="term" value="P:protein folding"/>
    <property type="evidence" value="ECO:0007669"/>
    <property type="project" value="InterPro"/>
</dbReference>
<reference evidence="3" key="1">
    <citation type="submission" date="2020-11" db="EMBL/GenBank/DDBJ databases">
        <authorList>
            <person name="Tran Van P."/>
        </authorList>
    </citation>
    <scope>NUCLEOTIDE SEQUENCE</scope>
</reference>
<dbReference type="SUPFAM" id="SSF49493">
    <property type="entry name" value="HSP40/DnaJ peptide-binding domain"/>
    <property type="match status" value="2"/>
</dbReference>
<protein>
    <submittedName>
        <fullName evidence="3">Uncharacterized protein</fullName>
    </submittedName>
</protein>
<dbReference type="GO" id="GO:0051087">
    <property type="term" value="F:protein-folding chaperone binding"/>
    <property type="evidence" value="ECO:0007669"/>
    <property type="project" value="TreeGrafter"/>
</dbReference>
<evidence type="ECO:0000256" key="1">
    <source>
        <dbReference type="ARBA" id="ARBA00023186"/>
    </source>
</evidence>
<gene>
    <name evidence="3" type="ORF">CTOB1V02_LOCUS8154</name>
</gene>
<dbReference type="FunFam" id="2.60.260.20:FF:000006">
    <property type="entry name" value="DnaJ subfamily B member 13"/>
    <property type="match status" value="1"/>
</dbReference>
<feature type="region of interest" description="Disordered" evidence="2">
    <location>
        <begin position="150"/>
        <end position="181"/>
    </location>
</feature>
<feature type="compositionally biased region" description="Basic residues" evidence="2">
    <location>
        <begin position="151"/>
        <end position="167"/>
    </location>
</feature>
<dbReference type="Gene3D" id="1.10.287.110">
    <property type="entry name" value="DnaJ domain"/>
    <property type="match status" value="1"/>
</dbReference>
<dbReference type="OrthoDB" id="550424at2759"/>
<dbReference type="CDD" id="cd10747">
    <property type="entry name" value="DnaJ_C"/>
    <property type="match status" value="1"/>
</dbReference>
<dbReference type="AlphaFoldDB" id="A0A7R8ZND9"/>